<organism evidence="4 5">
    <name type="scientific">Spinacia oleracea</name>
    <name type="common">Spinach</name>
    <dbReference type="NCBI Taxonomy" id="3562"/>
    <lineage>
        <taxon>Eukaryota</taxon>
        <taxon>Viridiplantae</taxon>
        <taxon>Streptophyta</taxon>
        <taxon>Embryophyta</taxon>
        <taxon>Tracheophyta</taxon>
        <taxon>Spermatophyta</taxon>
        <taxon>Magnoliopsida</taxon>
        <taxon>eudicotyledons</taxon>
        <taxon>Gunneridae</taxon>
        <taxon>Pentapetalae</taxon>
        <taxon>Caryophyllales</taxon>
        <taxon>Chenopodiaceae</taxon>
        <taxon>Chenopodioideae</taxon>
        <taxon>Anserineae</taxon>
        <taxon>Spinacia</taxon>
    </lineage>
</organism>
<dbReference type="PRINTS" id="PR00291">
    <property type="entry name" value="KUNITZINHBTR"/>
</dbReference>
<accession>A0A9R0J2P6</accession>
<sequence>MANHLLLLAATILFLSPPTVTAADSVVLDMDGNPVEAGSRYYVQTLGSRGASRGGLAAEPLSGICPLYVGQHRSWTNQGRPITFYPADPSQKNITLSSDVNIAFGLNGLCRNQGVWQLTSNGDGVFYVTTNGEIGNPGAETFTNWFKLEEALPGTNSYKIVYCFLVPVPAGNGKSHPDSEYCEQLDATLPGPWDLSLLSLVPIDNPLPFFGFVFKKVTSTTTATSSSY</sequence>
<protein>
    <submittedName>
        <fullName evidence="5">21 kDa seed protein-like</fullName>
    </submittedName>
</protein>
<dbReference type="PANTHER" id="PTHR33107:SF81">
    <property type="entry name" value="TRYPSIN INHIBITOR A"/>
    <property type="match status" value="1"/>
</dbReference>
<dbReference type="InterPro" id="IPR002160">
    <property type="entry name" value="Prot_inh_Kunz-lg"/>
</dbReference>
<keyword evidence="2" id="KW-1015">Disulfide bond</keyword>
<name>A0A9R0J2P6_SPIOL</name>
<feature type="signal peptide" evidence="3">
    <location>
        <begin position="1"/>
        <end position="22"/>
    </location>
</feature>
<dbReference type="SUPFAM" id="SSF50386">
    <property type="entry name" value="STI-like"/>
    <property type="match status" value="1"/>
</dbReference>
<keyword evidence="3" id="KW-0732">Signal</keyword>
<feature type="chain" id="PRO_5045074216" evidence="3">
    <location>
        <begin position="23"/>
        <end position="228"/>
    </location>
</feature>
<dbReference type="Gene3D" id="2.80.10.50">
    <property type="match status" value="1"/>
</dbReference>
<dbReference type="PROSITE" id="PS00283">
    <property type="entry name" value="SOYBEAN_KUNITZ"/>
    <property type="match status" value="1"/>
</dbReference>
<dbReference type="Proteomes" id="UP000813463">
    <property type="component" value="Chromosome 1"/>
</dbReference>
<dbReference type="Pfam" id="PF00197">
    <property type="entry name" value="Kunitz_legume"/>
    <property type="match status" value="1"/>
</dbReference>
<proteinExistence type="inferred from homology"/>
<reference evidence="5" key="2">
    <citation type="submission" date="2025-08" db="UniProtKB">
        <authorList>
            <consortium name="RefSeq"/>
        </authorList>
    </citation>
    <scope>IDENTIFICATION</scope>
    <source>
        <tissue evidence="5">Leaf</tissue>
    </source>
</reference>
<dbReference type="PANTHER" id="PTHR33107">
    <property type="entry name" value="KUNITZ TRYPSIN INHIBITOR 2"/>
    <property type="match status" value="1"/>
</dbReference>
<dbReference type="KEGG" id="soe:110799226"/>
<keyword evidence="4" id="KW-1185">Reference proteome</keyword>
<comment type="similarity">
    <text evidence="1">Belongs to the protease inhibitor I3 (leguminous Kunitz-type inhibitor) family.</text>
</comment>
<evidence type="ECO:0000256" key="2">
    <source>
        <dbReference type="ARBA" id="ARBA00023157"/>
    </source>
</evidence>
<evidence type="ECO:0000256" key="3">
    <source>
        <dbReference type="SAM" id="SignalP"/>
    </source>
</evidence>
<dbReference type="RefSeq" id="XP_021860136.2">
    <property type="nucleotide sequence ID" value="XM_022004444.2"/>
</dbReference>
<evidence type="ECO:0000313" key="5">
    <source>
        <dbReference type="RefSeq" id="XP_021860136.2"/>
    </source>
</evidence>
<dbReference type="GeneID" id="110799226"/>
<evidence type="ECO:0000256" key="1">
    <source>
        <dbReference type="ARBA" id="ARBA00005440"/>
    </source>
</evidence>
<reference evidence="4" key="1">
    <citation type="journal article" date="2021" name="Nat. Commun.">
        <title>Genomic analyses provide insights into spinach domestication and the genetic basis of agronomic traits.</title>
        <authorList>
            <person name="Cai X."/>
            <person name="Sun X."/>
            <person name="Xu C."/>
            <person name="Sun H."/>
            <person name="Wang X."/>
            <person name="Ge C."/>
            <person name="Zhang Z."/>
            <person name="Wang Q."/>
            <person name="Fei Z."/>
            <person name="Jiao C."/>
            <person name="Wang Q."/>
        </authorList>
    </citation>
    <scope>NUCLEOTIDE SEQUENCE [LARGE SCALE GENOMIC DNA]</scope>
    <source>
        <strain evidence="4">cv. Varoflay</strain>
    </source>
</reference>
<gene>
    <name evidence="5" type="primary">LOC110799226</name>
</gene>
<dbReference type="SMART" id="SM00452">
    <property type="entry name" value="STI"/>
    <property type="match status" value="1"/>
</dbReference>
<evidence type="ECO:0000313" key="4">
    <source>
        <dbReference type="Proteomes" id="UP000813463"/>
    </source>
</evidence>
<dbReference type="GO" id="GO:0004866">
    <property type="term" value="F:endopeptidase inhibitor activity"/>
    <property type="evidence" value="ECO:0007669"/>
    <property type="project" value="InterPro"/>
</dbReference>
<dbReference type="AlphaFoldDB" id="A0A9R0J2P6"/>
<dbReference type="InterPro" id="IPR011065">
    <property type="entry name" value="Kunitz_inhibitor_STI-like_sf"/>
</dbReference>